<proteinExistence type="predicted"/>
<evidence type="ECO:0000313" key="1">
    <source>
        <dbReference type="EMBL" id="KHD06795.1"/>
    </source>
</evidence>
<reference evidence="1 2" key="1">
    <citation type="journal article" date="2016" name="Front. Microbiol.">
        <title>Single-Cell (Meta-)Genomics of a Dimorphic Candidatus Thiomargarita nelsonii Reveals Genomic Plasticity.</title>
        <authorList>
            <person name="Flood B.E."/>
            <person name="Fliss P."/>
            <person name="Jones D.S."/>
            <person name="Dick G.J."/>
            <person name="Jain S."/>
            <person name="Kaster A.K."/>
            <person name="Winkel M."/>
            <person name="Mussmann M."/>
            <person name="Bailey J."/>
        </authorList>
    </citation>
    <scope>NUCLEOTIDE SEQUENCE [LARGE SCALE GENOMIC DNA]</scope>
    <source>
        <strain evidence="1">Hydrate Ridge</strain>
    </source>
</reference>
<gene>
    <name evidence="1" type="ORF">PN36_26310</name>
</gene>
<evidence type="ECO:0000313" key="2">
    <source>
        <dbReference type="Proteomes" id="UP000030428"/>
    </source>
</evidence>
<dbReference type="AlphaFoldDB" id="A0A0A6P7J7"/>
<name>A0A0A6P7J7_9GAMM</name>
<evidence type="ECO:0008006" key="3">
    <source>
        <dbReference type="Google" id="ProtNLM"/>
    </source>
</evidence>
<dbReference type="Proteomes" id="UP000030428">
    <property type="component" value="Unassembled WGS sequence"/>
</dbReference>
<sequence>MPKNFLLFILMVLAAILGGLKAYIDQLLRTELNLAINSVADKVTIEYSDVTISLLGAVVINNLRFGEVHIDTVIFHKAYQFYPLSQLPQQLLISIKNVEYSIKDTAAPAPLLLSMLGYAPYYLTPRDLRGLGYAHINADIDIEAHSNQDIVSLSGTISAKAWGDLSFSVDLNNVPPPIRWSSSQGILLAALTASYTNNGLVNRVFTGLAQRDKMSLSHFKDGLISKLKNDLSQASRLLDVSVLERFIQTPQTLTIALQPTPPIRLNALFYSSLKRLNLKMTTTFSLE</sequence>
<dbReference type="EMBL" id="JSZA02000153">
    <property type="protein sequence ID" value="KHD06795.1"/>
    <property type="molecule type" value="Genomic_DNA"/>
</dbReference>
<organism evidence="1 2">
    <name type="scientific">Candidatus Thiomargarita nelsonii</name>
    <dbReference type="NCBI Taxonomy" id="1003181"/>
    <lineage>
        <taxon>Bacteria</taxon>
        <taxon>Pseudomonadati</taxon>
        <taxon>Pseudomonadota</taxon>
        <taxon>Gammaproteobacteria</taxon>
        <taxon>Thiotrichales</taxon>
        <taxon>Thiotrichaceae</taxon>
        <taxon>Thiomargarita</taxon>
    </lineage>
</organism>
<accession>A0A0A6P7J7</accession>
<comment type="caution">
    <text evidence="1">The sequence shown here is derived from an EMBL/GenBank/DDBJ whole genome shotgun (WGS) entry which is preliminary data.</text>
</comment>
<protein>
    <recommendedName>
        <fullName evidence="3">DUF3971 domain-containing protein</fullName>
    </recommendedName>
</protein>
<keyword evidence="2" id="KW-1185">Reference proteome</keyword>